<dbReference type="KEGG" id="pco:PHACADRAFT_101236"/>
<reference evidence="1 2" key="1">
    <citation type="journal article" date="2012" name="BMC Genomics">
        <title>Comparative genomics of the white-rot fungi, Phanerochaete carnosa and P. chrysosporium, to elucidate the genetic basis of the distinct wood types they colonize.</title>
        <authorList>
            <person name="Suzuki H."/>
            <person name="MacDonald J."/>
            <person name="Syed K."/>
            <person name="Salamov A."/>
            <person name="Hori C."/>
            <person name="Aerts A."/>
            <person name="Henrissat B."/>
            <person name="Wiebenga A."/>
            <person name="vanKuyk P.A."/>
            <person name="Barry K."/>
            <person name="Lindquist E."/>
            <person name="LaButti K."/>
            <person name="Lapidus A."/>
            <person name="Lucas S."/>
            <person name="Coutinho P."/>
            <person name="Gong Y."/>
            <person name="Samejima M."/>
            <person name="Mahadevan R."/>
            <person name="Abou-Zaid M."/>
            <person name="de Vries R.P."/>
            <person name="Igarashi K."/>
            <person name="Yadav J.S."/>
            <person name="Grigoriev I.V."/>
            <person name="Master E.R."/>
        </authorList>
    </citation>
    <scope>NUCLEOTIDE SEQUENCE [LARGE SCALE GENOMIC DNA]</scope>
    <source>
        <strain evidence="1 2">HHB-10118-sp</strain>
    </source>
</reference>
<evidence type="ECO:0000313" key="2">
    <source>
        <dbReference type="Proteomes" id="UP000008370"/>
    </source>
</evidence>
<name>K5UR76_PHACS</name>
<keyword evidence="2" id="KW-1185">Reference proteome</keyword>
<accession>K5UR76</accession>
<dbReference type="GeneID" id="18907189"/>
<dbReference type="AlphaFoldDB" id="K5UR76"/>
<dbReference type="EMBL" id="JH930475">
    <property type="protein sequence ID" value="EKM52356.1"/>
    <property type="molecule type" value="Genomic_DNA"/>
</dbReference>
<dbReference type="Proteomes" id="UP000008370">
    <property type="component" value="Unassembled WGS sequence"/>
</dbReference>
<organism evidence="1 2">
    <name type="scientific">Phanerochaete carnosa (strain HHB-10118-sp)</name>
    <name type="common">White-rot fungus</name>
    <name type="synonym">Peniophora carnosa</name>
    <dbReference type="NCBI Taxonomy" id="650164"/>
    <lineage>
        <taxon>Eukaryota</taxon>
        <taxon>Fungi</taxon>
        <taxon>Dikarya</taxon>
        <taxon>Basidiomycota</taxon>
        <taxon>Agaricomycotina</taxon>
        <taxon>Agaricomycetes</taxon>
        <taxon>Polyporales</taxon>
        <taxon>Phanerochaetaceae</taxon>
        <taxon>Phanerochaete</taxon>
    </lineage>
</organism>
<gene>
    <name evidence="1" type="ORF">PHACADRAFT_101236</name>
</gene>
<dbReference type="InParanoid" id="K5UR76"/>
<dbReference type="InterPro" id="IPR029058">
    <property type="entry name" value="AB_hydrolase_fold"/>
</dbReference>
<dbReference type="OrthoDB" id="408631at2759"/>
<dbReference type="RefSeq" id="XP_007398703.1">
    <property type="nucleotide sequence ID" value="XM_007398641.1"/>
</dbReference>
<proteinExistence type="predicted"/>
<evidence type="ECO:0000313" key="1">
    <source>
        <dbReference type="EMBL" id="EKM52356.1"/>
    </source>
</evidence>
<protein>
    <submittedName>
        <fullName evidence="1">Uncharacterized protein</fullName>
    </submittedName>
</protein>
<sequence length="108" mass="12469">TYYVQALDRIQNNESAIKPILLGNLEGDGTIWALSFTTLRAVLVLYLKQFADNVTDDQVCTLYPGQNNTIIMADFICDWQYRCRASLWAKAFIDQGEKNVFRYTYGVW</sequence>
<dbReference type="HOGENOM" id="CLU_2203299_0_0_1"/>
<feature type="non-terminal residue" evidence="1">
    <location>
        <position position="1"/>
    </location>
</feature>
<dbReference type="Gene3D" id="3.40.50.1820">
    <property type="entry name" value="alpha/beta hydrolase"/>
    <property type="match status" value="1"/>
</dbReference>